<proteinExistence type="predicted"/>
<accession>A0A9D1TU30</accession>
<keyword evidence="1" id="KW-0472">Membrane</keyword>
<feature type="transmembrane region" description="Helical" evidence="1">
    <location>
        <begin position="34"/>
        <end position="53"/>
    </location>
</feature>
<organism evidence="2 3">
    <name type="scientific">Candidatus Ignatzschineria merdigallinarum</name>
    <dbReference type="NCBI Taxonomy" id="2838621"/>
    <lineage>
        <taxon>Bacteria</taxon>
        <taxon>Pseudomonadati</taxon>
        <taxon>Pseudomonadota</taxon>
        <taxon>Gammaproteobacteria</taxon>
        <taxon>Cardiobacteriales</taxon>
        <taxon>Ignatzschineriaceae</taxon>
        <taxon>Ignatzschineria</taxon>
    </lineage>
</organism>
<dbReference type="AlphaFoldDB" id="A0A9D1TU30"/>
<evidence type="ECO:0000313" key="3">
    <source>
        <dbReference type="Proteomes" id="UP000823934"/>
    </source>
</evidence>
<reference evidence="2" key="1">
    <citation type="journal article" date="2021" name="PeerJ">
        <title>Extensive microbial diversity within the chicken gut microbiome revealed by metagenomics and culture.</title>
        <authorList>
            <person name="Gilroy R."/>
            <person name="Ravi A."/>
            <person name="Getino M."/>
            <person name="Pursley I."/>
            <person name="Horton D.L."/>
            <person name="Alikhan N.F."/>
            <person name="Baker D."/>
            <person name="Gharbi K."/>
            <person name="Hall N."/>
            <person name="Watson M."/>
            <person name="Adriaenssens E.M."/>
            <person name="Foster-Nyarko E."/>
            <person name="Jarju S."/>
            <person name="Secka A."/>
            <person name="Antonio M."/>
            <person name="Oren A."/>
            <person name="Chaudhuri R.R."/>
            <person name="La Ragione R."/>
            <person name="Hildebrand F."/>
            <person name="Pallen M.J."/>
        </authorList>
    </citation>
    <scope>NUCLEOTIDE SEQUENCE</scope>
    <source>
        <strain evidence="2">CHK160-9182</strain>
    </source>
</reference>
<comment type="caution">
    <text evidence="2">The sequence shown here is derived from an EMBL/GenBank/DDBJ whole genome shotgun (WGS) entry which is preliminary data.</text>
</comment>
<gene>
    <name evidence="2" type="ORF">H9889_05755</name>
</gene>
<keyword evidence="1" id="KW-0812">Transmembrane</keyword>
<dbReference type="EMBL" id="DXHP01000126">
    <property type="protein sequence ID" value="HIW06813.1"/>
    <property type="molecule type" value="Genomic_DNA"/>
</dbReference>
<dbReference type="Proteomes" id="UP000823934">
    <property type="component" value="Unassembled WGS sequence"/>
</dbReference>
<evidence type="ECO:0000313" key="2">
    <source>
        <dbReference type="EMBL" id="HIW06813.1"/>
    </source>
</evidence>
<protein>
    <recommendedName>
        <fullName evidence="4">DUF3592 domain-containing protein</fullName>
    </recommendedName>
</protein>
<feature type="transmembrane region" description="Helical" evidence="1">
    <location>
        <begin position="7"/>
        <end position="28"/>
    </location>
</feature>
<name>A0A9D1TU30_9GAMM</name>
<reference evidence="2" key="2">
    <citation type="submission" date="2021-04" db="EMBL/GenBank/DDBJ databases">
        <authorList>
            <person name="Gilroy R."/>
        </authorList>
    </citation>
    <scope>NUCLEOTIDE SEQUENCE</scope>
    <source>
        <strain evidence="2">CHK160-9182</strain>
    </source>
</reference>
<sequence>MTMGERLVSLVMILTFGGFGLMMVIFGIAERSLFLVILGPFVMLMSFIPLYLLTHRMRLVNQLEAHGIWLQTHFLQVYKVTHTDQKHRKYTNYQIVSEWFDAEKQMVYQFKSDTMTKDPSAYLTPETLIPVWVDLNKPKDYIVDLESVDCLRDIYPAKS</sequence>
<evidence type="ECO:0008006" key="4">
    <source>
        <dbReference type="Google" id="ProtNLM"/>
    </source>
</evidence>
<keyword evidence="1" id="KW-1133">Transmembrane helix</keyword>
<evidence type="ECO:0000256" key="1">
    <source>
        <dbReference type="SAM" id="Phobius"/>
    </source>
</evidence>